<gene>
    <name evidence="1" type="ORF">BJ992_005246</name>
</gene>
<name>A0A7X0IIF1_9ACTN</name>
<keyword evidence="2" id="KW-1185">Reference proteome</keyword>
<evidence type="ECO:0000313" key="1">
    <source>
        <dbReference type="EMBL" id="MBB6475815.1"/>
    </source>
</evidence>
<comment type="caution">
    <text evidence="1">The sequence shown here is derived from an EMBL/GenBank/DDBJ whole genome shotgun (WGS) entry which is preliminary data.</text>
</comment>
<organism evidence="1 2">
    <name type="scientific">Sphaerisporangium rubeum</name>
    <dbReference type="NCBI Taxonomy" id="321317"/>
    <lineage>
        <taxon>Bacteria</taxon>
        <taxon>Bacillati</taxon>
        <taxon>Actinomycetota</taxon>
        <taxon>Actinomycetes</taxon>
        <taxon>Streptosporangiales</taxon>
        <taxon>Streptosporangiaceae</taxon>
        <taxon>Sphaerisporangium</taxon>
    </lineage>
</organism>
<protein>
    <submittedName>
        <fullName evidence="1">Uncharacterized protein</fullName>
    </submittedName>
</protein>
<reference evidence="1 2" key="1">
    <citation type="submission" date="2020-08" db="EMBL/GenBank/DDBJ databases">
        <title>Sequencing the genomes of 1000 actinobacteria strains.</title>
        <authorList>
            <person name="Klenk H.-P."/>
        </authorList>
    </citation>
    <scope>NUCLEOTIDE SEQUENCE [LARGE SCALE GENOMIC DNA]</scope>
    <source>
        <strain evidence="1 2">DSM 44936</strain>
    </source>
</reference>
<dbReference type="AlphaFoldDB" id="A0A7X0IIF1"/>
<dbReference type="Proteomes" id="UP000555564">
    <property type="component" value="Unassembled WGS sequence"/>
</dbReference>
<accession>A0A7X0IIF1</accession>
<proteinExistence type="predicted"/>
<sequence length="100" mass="11045">MTGPPPLPHAVLRLIEIQVAMLERRYPGWEITRLMTREGVPGGWLARRRTAVTHSQRVAGVLRDLVRDDAVDLVVALEVQGEIERAMGCVPRQAGRGDGP</sequence>
<dbReference type="EMBL" id="JACHIU010000001">
    <property type="protein sequence ID" value="MBB6475815.1"/>
    <property type="molecule type" value="Genomic_DNA"/>
</dbReference>
<dbReference type="RefSeq" id="WP_184985420.1">
    <property type="nucleotide sequence ID" value="NZ_JACHIU010000001.1"/>
</dbReference>
<evidence type="ECO:0000313" key="2">
    <source>
        <dbReference type="Proteomes" id="UP000555564"/>
    </source>
</evidence>